<sequence length="246" mass="26207">MIQVMIHLVKIVIAFVVALLFSSCNMNMNFDGKSIKGSGNVVTQQRNVKDFTKIEVKRGIECIVTQGNPFKVEVEADDNLQEGILTTVENGTLKINSEYNNYHNATKKVYVQLPVIDALESTSGSELKTNGVIKSNTILLKSSSGSDLYANIESEKVALESTSGSDLKVEGKAIDVTTASSSGSHIDAQKLLANNVVAQSSSGSDTDVHPILSLKAKASSGSSIDYHSNPKQISKEESSGGSVDGH</sequence>
<proteinExistence type="predicted"/>
<dbReference type="OrthoDB" id="1422484at2"/>
<gene>
    <name evidence="3" type="ORF">EQG63_08730</name>
</gene>
<evidence type="ECO:0000256" key="1">
    <source>
        <dbReference type="SAM" id="MobiDB-lite"/>
    </source>
</evidence>
<accession>A0A4Q1K1E8</accession>
<evidence type="ECO:0000259" key="2">
    <source>
        <dbReference type="Pfam" id="PF10988"/>
    </source>
</evidence>
<comment type="caution">
    <text evidence="3">The sequence shown here is derived from an EMBL/GenBank/DDBJ whole genome shotgun (WGS) entry which is preliminary data.</text>
</comment>
<dbReference type="Proteomes" id="UP000290283">
    <property type="component" value="Unassembled WGS sequence"/>
</dbReference>
<reference evidence="4" key="1">
    <citation type="submission" date="2019-01" db="EMBL/GenBank/DDBJ databases">
        <title>Cytophagaceae bacterium strain CAR-16.</title>
        <authorList>
            <person name="Chen W.-M."/>
        </authorList>
    </citation>
    <scope>NUCLEOTIDE SEQUENCE [LARGE SCALE GENOMIC DNA]</scope>
    <source>
        <strain evidence="4">LLJ-11</strain>
    </source>
</reference>
<keyword evidence="4" id="KW-1185">Reference proteome</keyword>
<evidence type="ECO:0000313" key="3">
    <source>
        <dbReference type="EMBL" id="RXR18343.1"/>
    </source>
</evidence>
<dbReference type="Gene3D" id="2.160.20.120">
    <property type="match status" value="1"/>
</dbReference>
<dbReference type="AlphaFoldDB" id="A0A4Q1K1E8"/>
<dbReference type="InterPro" id="IPR021255">
    <property type="entry name" value="DUF2807"/>
</dbReference>
<organism evidence="3 4">
    <name type="scientific">Flavobacterium amnicola</name>
    <dbReference type="NCBI Taxonomy" id="2506422"/>
    <lineage>
        <taxon>Bacteria</taxon>
        <taxon>Pseudomonadati</taxon>
        <taxon>Bacteroidota</taxon>
        <taxon>Flavobacteriia</taxon>
        <taxon>Flavobacteriales</taxon>
        <taxon>Flavobacteriaceae</taxon>
        <taxon>Flavobacterium</taxon>
    </lineage>
</organism>
<dbReference type="Pfam" id="PF10988">
    <property type="entry name" value="DUF2807"/>
    <property type="match status" value="1"/>
</dbReference>
<dbReference type="EMBL" id="SBKO01000003">
    <property type="protein sequence ID" value="RXR18343.1"/>
    <property type="molecule type" value="Genomic_DNA"/>
</dbReference>
<name>A0A4Q1K1E8_9FLAO</name>
<protein>
    <submittedName>
        <fullName evidence="3">DUF2807 domain-containing protein</fullName>
    </submittedName>
</protein>
<feature type="domain" description="Putative auto-transporter adhesin head GIN" evidence="2">
    <location>
        <begin position="50"/>
        <end position="230"/>
    </location>
</feature>
<evidence type="ECO:0000313" key="4">
    <source>
        <dbReference type="Proteomes" id="UP000290283"/>
    </source>
</evidence>
<feature type="region of interest" description="Disordered" evidence="1">
    <location>
        <begin position="218"/>
        <end position="246"/>
    </location>
</feature>